<keyword evidence="1" id="KW-0812">Transmembrane</keyword>
<dbReference type="AlphaFoldDB" id="A0A821TCB2"/>
<protein>
    <submittedName>
        <fullName evidence="2">Uncharacterized protein</fullName>
    </submittedName>
</protein>
<accession>A0A821TCB2</accession>
<sequence length="170" mass="19135">MKVPDVNRCCFCIPLRPGIIIFAYLNVIFLAAAVTCLVISTELQKTSITRDSAVEVLTSTILYSILGMGLILNILLFVAAYQKDISMLRLYNYYAVATSLTALVPTFFLLSRRMYVDSTMSFLAIGLQSYVVMLVRSEVVKLEEKELRQNTEEHENLHEAINVPDCVTLL</sequence>
<evidence type="ECO:0000313" key="3">
    <source>
        <dbReference type="Proteomes" id="UP000663880"/>
    </source>
</evidence>
<comment type="caution">
    <text evidence="2">The sequence shown here is derived from an EMBL/GenBank/DDBJ whole genome shotgun (WGS) entry which is preliminary data.</text>
</comment>
<gene>
    <name evidence="2" type="ORF">PMACD_LOCUS8736</name>
</gene>
<organism evidence="2 3">
    <name type="scientific">Pieris macdunnoughi</name>
    <dbReference type="NCBI Taxonomy" id="345717"/>
    <lineage>
        <taxon>Eukaryota</taxon>
        <taxon>Metazoa</taxon>
        <taxon>Ecdysozoa</taxon>
        <taxon>Arthropoda</taxon>
        <taxon>Hexapoda</taxon>
        <taxon>Insecta</taxon>
        <taxon>Pterygota</taxon>
        <taxon>Neoptera</taxon>
        <taxon>Endopterygota</taxon>
        <taxon>Lepidoptera</taxon>
        <taxon>Glossata</taxon>
        <taxon>Ditrysia</taxon>
        <taxon>Papilionoidea</taxon>
        <taxon>Pieridae</taxon>
        <taxon>Pierinae</taxon>
        <taxon>Pieris</taxon>
    </lineage>
</organism>
<feature type="transmembrane region" description="Helical" evidence="1">
    <location>
        <begin position="21"/>
        <end position="41"/>
    </location>
</feature>
<dbReference type="EMBL" id="CAJOBZ010000023">
    <property type="protein sequence ID" value="CAF4870685.1"/>
    <property type="molecule type" value="Genomic_DNA"/>
</dbReference>
<dbReference type="OrthoDB" id="6928303at2759"/>
<dbReference type="Proteomes" id="UP000663880">
    <property type="component" value="Unassembled WGS sequence"/>
</dbReference>
<proteinExistence type="predicted"/>
<keyword evidence="1" id="KW-0472">Membrane</keyword>
<feature type="transmembrane region" description="Helical" evidence="1">
    <location>
        <begin position="93"/>
        <end position="110"/>
    </location>
</feature>
<keyword evidence="1" id="KW-1133">Transmembrane helix</keyword>
<name>A0A821TCB2_9NEOP</name>
<keyword evidence="3" id="KW-1185">Reference proteome</keyword>
<evidence type="ECO:0000256" key="1">
    <source>
        <dbReference type="SAM" id="Phobius"/>
    </source>
</evidence>
<evidence type="ECO:0000313" key="2">
    <source>
        <dbReference type="EMBL" id="CAF4870685.1"/>
    </source>
</evidence>
<feature type="transmembrane region" description="Helical" evidence="1">
    <location>
        <begin position="61"/>
        <end position="81"/>
    </location>
</feature>
<reference evidence="2" key="1">
    <citation type="submission" date="2021-02" db="EMBL/GenBank/DDBJ databases">
        <authorList>
            <person name="Steward A R."/>
        </authorList>
    </citation>
    <scope>NUCLEOTIDE SEQUENCE</scope>
</reference>